<dbReference type="GO" id="GO:0016829">
    <property type="term" value="F:lyase activity"/>
    <property type="evidence" value="ECO:0007669"/>
    <property type="project" value="UniProtKB-KW"/>
</dbReference>
<dbReference type="PANTHER" id="PTHR43172">
    <property type="entry name" value="ADENYLOSUCCINATE LYASE"/>
    <property type="match status" value="1"/>
</dbReference>
<dbReference type="InterPro" id="IPR008948">
    <property type="entry name" value="L-Aspartase-like"/>
</dbReference>
<dbReference type="EMBL" id="JAOVZR010000001">
    <property type="protein sequence ID" value="MCY0147686.1"/>
    <property type="molecule type" value="Genomic_DNA"/>
</dbReference>
<dbReference type="InterPro" id="IPR022761">
    <property type="entry name" value="Fumarate_lyase_N"/>
</dbReference>
<protein>
    <submittedName>
        <fullName evidence="3">Lyase family protein</fullName>
    </submittedName>
</protein>
<dbReference type="PANTHER" id="PTHR43172:SF2">
    <property type="entry name" value="ADENYLOSUCCINATE LYASE C-TERMINAL DOMAIN-CONTAINING PROTEIN"/>
    <property type="match status" value="1"/>
</dbReference>
<sequence>MSDLAVLEARDGANTLRAITRMQPALDFQAGDRLAGWRRPLEQLRDRLPDLRHQTEILQFGGAVGNLQALGADAETVASTVARKLGLRWPGYGWHSARGPLVHYAGWLCELSGALGKIGQDIALMALRGESDIHLSGGGASSAMPHKHNPIAAERLVALARFAATQISAMHQAQIHEMERSGAAWMLEWMVLPQICEATGAGLVAASGLLQSIQRLGTPS</sequence>
<gene>
    <name evidence="3" type="ORF">OEG84_08140</name>
</gene>
<evidence type="ECO:0000259" key="2">
    <source>
        <dbReference type="Pfam" id="PF00206"/>
    </source>
</evidence>
<dbReference type="PRINTS" id="PR00149">
    <property type="entry name" value="FUMRATELYASE"/>
</dbReference>
<dbReference type="SUPFAM" id="SSF48557">
    <property type="entry name" value="L-aspartase-like"/>
    <property type="match status" value="1"/>
</dbReference>
<dbReference type="Proteomes" id="UP001073227">
    <property type="component" value="Unassembled WGS sequence"/>
</dbReference>
<dbReference type="Gene3D" id="1.20.200.10">
    <property type="entry name" value="Fumarase/aspartase (Central domain)"/>
    <property type="match status" value="1"/>
</dbReference>
<proteinExistence type="inferred from homology"/>
<keyword evidence="4" id="KW-1185">Reference proteome</keyword>
<dbReference type="InterPro" id="IPR000362">
    <property type="entry name" value="Fumarate_lyase_fam"/>
</dbReference>
<evidence type="ECO:0000313" key="4">
    <source>
        <dbReference type="Proteomes" id="UP001073227"/>
    </source>
</evidence>
<feature type="domain" description="Fumarate lyase N-terminal" evidence="2">
    <location>
        <begin position="20"/>
        <end position="159"/>
    </location>
</feature>
<keyword evidence="3" id="KW-0456">Lyase</keyword>
<comment type="similarity">
    <text evidence="1">Belongs to the class-II fumarase/aspartase family.</text>
</comment>
<dbReference type="RefSeq" id="WP_267653284.1">
    <property type="nucleotide sequence ID" value="NZ_JAOVZR010000001.1"/>
</dbReference>
<dbReference type="Pfam" id="PF00206">
    <property type="entry name" value="Lyase_1"/>
    <property type="match status" value="1"/>
</dbReference>
<name>A0ABT3Z7D0_9HYPH</name>
<organism evidence="3 4">
    <name type="scientific">Hoeflea algicola</name>
    <dbReference type="NCBI Taxonomy" id="2983763"/>
    <lineage>
        <taxon>Bacteria</taxon>
        <taxon>Pseudomonadati</taxon>
        <taxon>Pseudomonadota</taxon>
        <taxon>Alphaproteobacteria</taxon>
        <taxon>Hyphomicrobiales</taxon>
        <taxon>Rhizobiaceae</taxon>
        <taxon>Hoeflea</taxon>
    </lineage>
</organism>
<evidence type="ECO:0000256" key="1">
    <source>
        <dbReference type="ARBA" id="ARBA00034772"/>
    </source>
</evidence>
<comment type="caution">
    <text evidence="3">The sequence shown here is derived from an EMBL/GenBank/DDBJ whole genome shotgun (WGS) entry which is preliminary data.</text>
</comment>
<reference evidence="3" key="1">
    <citation type="submission" date="2022-10" db="EMBL/GenBank/DDBJ databases">
        <title>Hoeflea sp. G2-23, isolated from marine algae.</title>
        <authorList>
            <person name="Kristyanto S."/>
            <person name="Kim J.M."/>
            <person name="Jeon C.O."/>
        </authorList>
    </citation>
    <scope>NUCLEOTIDE SEQUENCE</scope>
    <source>
        <strain evidence="3">G2-23</strain>
    </source>
</reference>
<evidence type="ECO:0000313" key="3">
    <source>
        <dbReference type="EMBL" id="MCY0147686.1"/>
    </source>
</evidence>
<accession>A0ABT3Z7D0</accession>